<dbReference type="GO" id="GO:0051015">
    <property type="term" value="F:actin filament binding"/>
    <property type="evidence" value="ECO:0007669"/>
    <property type="project" value="InterPro"/>
</dbReference>
<dbReference type="RefSeq" id="XP_022307311.1">
    <property type="nucleotide sequence ID" value="XM_022451603.1"/>
</dbReference>
<accession>A0A8B8BVC7</accession>
<dbReference type="SUPFAM" id="SSF81296">
    <property type="entry name" value="E set domains"/>
    <property type="match status" value="1"/>
</dbReference>
<dbReference type="Pfam" id="PF00630">
    <property type="entry name" value="Filamin"/>
    <property type="match status" value="1"/>
</dbReference>
<dbReference type="Gene3D" id="2.60.40.10">
    <property type="entry name" value="Immunoglobulins"/>
    <property type="match status" value="1"/>
</dbReference>
<protein>
    <submittedName>
        <fullName evidence="5 6">Filamin-B-like</fullName>
    </submittedName>
</protein>
<evidence type="ECO:0000256" key="2">
    <source>
        <dbReference type="ARBA" id="ARBA00022737"/>
    </source>
</evidence>
<dbReference type="PANTHER" id="PTHR38537:SF16">
    <property type="entry name" value="CALPONIN-HOMOLOGY (CH) DOMAIN-CONTAINING PROTEIN"/>
    <property type="match status" value="1"/>
</dbReference>
<evidence type="ECO:0000313" key="6">
    <source>
        <dbReference type="RefSeq" id="XP_022307312.1"/>
    </source>
</evidence>
<dbReference type="RefSeq" id="XP_022307312.1">
    <property type="nucleotide sequence ID" value="XM_022451604.1"/>
</dbReference>
<name>A0A8B8BVC7_CRAVI</name>
<dbReference type="GO" id="GO:0030036">
    <property type="term" value="P:actin cytoskeleton organization"/>
    <property type="evidence" value="ECO:0007669"/>
    <property type="project" value="InterPro"/>
</dbReference>
<dbReference type="PROSITE" id="PS50194">
    <property type="entry name" value="FILAMIN_REPEAT"/>
    <property type="match status" value="1"/>
</dbReference>
<dbReference type="SMART" id="SM00557">
    <property type="entry name" value="IG_FLMN"/>
    <property type="match status" value="1"/>
</dbReference>
<dbReference type="PANTHER" id="PTHR38537">
    <property type="entry name" value="JITTERBUG, ISOFORM N"/>
    <property type="match status" value="1"/>
</dbReference>
<dbReference type="InterPro" id="IPR014756">
    <property type="entry name" value="Ig_E-set"/>
</dbReference>
<gene>
    <name evidence="5 6 7" type="primary">LOC111113371</name>
</gene>
<dbReference type="InterPro" id="IPR044801">
    <property type="entry name" value="Filamin"/>
</dbReference>
<keyword evidence="4" id="KW-1185">Reference proteome</keyword>
<proteinExistence type="inferred from homology"/>
<dbReference type="FunFam" id="2.60.40.10:FF:001145">
    <property type="entry name" value="Jitterbug, isoform I"/>
    <property type="match status" value="1"/>
</dbReference>
<dbReference type="Proteomes" id="UP000694844">
    <property type="component" value="Chromosome 9"/>
</dbReference>
<dbReference type="InterPro" id="IPR017868">
    <property type="entry name" value="Filamin/ABP280_repeat-like"/>
</dbReference>
<evidence type="ECO:0000313" key="5">
    <source>
        <dbReference type="RefSeq" id="XP_022307311.1"/>
    </source>
</evidence>
<evidence type="ECO:0000256" key="3">
    <source>
        <dbReference type="PROSITE-ProRule" id="PRU00087"/>
    </source>
</evidence>
<comment type="similarity">
    <text evidence="1">Belongs to the filamin family.</text>
</comment>
<dbReference type="OrthoDB" id="18740at2759"/>
<evidence type="ECO:0000256" key="1">
    <source>
        <dbReference type="ARBA" id="ARBA00009238"/>
    </source>
</evidence>
<feature type="repeat" description="Filamin" evidence="3">
    <location>
        <begin position="58"/>
        <end position="155"/>
    </location>
</feature>
<evidence type="ECO:0000313" key="7">
    <source>
        <dbReference type="RefSeq" id="XP_022307313.1"/>
    </source>
</evidence>
<evidence type="ECO:0000313" key="4">
    <source>
        <dbReference type="Proteomes" id="UP000694844"/>
    </source>
</evidence>
<dbReference type="InterPro" id="IPR001298">
    <property type="entry name" value="Filamin/ABP280_rpt"/>
</dbReference>
<sequence>MSCAECTSGEPIADWMCVKCNIVLHDKCIGRHKESRPGIPHSVIPKMVDLFQPPGGSSMESNADKVQVLGPGVESEGVVGEFASEFNVQTEGAGPGRLGVHIRGPKGAFNVKMEKHPEEKTTFVCSYQAEAPGDYVITVTWSDVDVPGSPFKVHLKSKT</sequence>
<dbReference type="AlphaFoldDB" id="A0A8B8BVC7"/>
<dbReference type="KEGG" id="cvn:111113371"/>
<keyword evidence="2" id="KW-0677">Repeat</keyword>
<organism evidence="4 7">
    <name type="scientific">Crassostrea virginica</name>
    <name type="common">Eastern oyster</name>
    <dbReference type="NCBI Taxonomy" id="6565"/>
    <lineage>
        <taxon>Eukaryota</taxon>
        <taxon>Metazoa</taxon>
        <taxon>Spiralia</taxon>
        <taxon>Lophotrochozoa</taxon>
        <taxon>Mollusca</taxon>
        <taxon>Bivalvia</taxon>
        <taxon>Autobranchia</taxon>
        <taxon>Pteriomorphia</taxon>
        <taxon>Ostreida</taxon>
        <taxon>Ostreoidea</taxon>
        <taxon>Ostreidae</taxon>
        <taxon>Crassostrea</taxon>
    </lineage>
</organism>
<dbReference type="RefSeq" id="XP_022307313.1">
    <property type="nucleotide sequence ID" value="XM_022451605.1"/>
</dbReference>
<dbReference type="GeneID" id="111113371"/>
<reference evidence="5 6" key="1">
    <citation type="submission" date="2025-04" db="UniProtKB">
        <authorList>
            <consortium name="RefSeq"/>
        </authorList>
    </citation>
    <scope>IDENTIFICATION</scope>
    <source>
        <tissue evidence="5 6">Whole sample</tissue>
    </source>
</reference>
<dbReference type="InterPro" id="IPR013783">
    <property type="entry name" value="Ig-like_fold"/>
</dbReference>